<dbReference type="EMBL" id="CP001329">
    <property type="protein sequence ID" value="ACO65388.1"/>
    <property type="molecule type" value="Genomic_DNA"/>
</dbReference>
<protein>
    <submittedName>
        <fullName evidence="2">Uncharacterized protein</fullName>
    </submittedName>
</protein>
<feature type="compositionally biased region" description="Basic residues" evidence="1">
    <location>
        <begin position="26"/>
        <end position="43"/>
    </location>
</feature>
<proteinExistence type="predicted"/>
<dbReference type="Proteomes" id="UP000002009">
    <property type="component" value="Chromosome 9"/>
</dbReference>
<evidence type="ECO:0000313" key="2">
    <source>
        <dbReference type="EMBL" id="ACO65388.1"/>
    </source>
</evidence>
<dbReference type="KEGG" id="mis:MICPUN_61026"/>
<reference evidence="2 3" key="1">
    <citation type="journal article" date="2009" name="Science">
        <title>Green evolution and dynamic adaptations revealed by genomes of the marine picoeukaryotes Micromonas.</title>
        <authorList>
            <person name="Worden A.Z."/>
            <person name="Lee J.H."/>
            <person name="Mock T."/>
            <person name="Rouze P."/>
            <person name="Simmons M.P."/>
            <person name="Aerts A.L."/>
            <person name="Allen A.E."/>
            <person name="Cuvelier M.L."/>
            <person name="Derelle E."/>
            <person name="Everett M.V."/>
            <person name="Foulon E."/>
            <person name="Grimwood J."/>
            <person name="Gundlach H."/>
            <person name="Henrissat B."/>
            <person name="Napoli C."/>
            <person name="McDonald S.M."/>
            <person name="Parker M.S."/>
            <person name="Rombauts S."/>
            <person name="Salamov A."/>
            <person name="Von Dassow P."/>
            <person name="Badger J.H."/>
            <person name="Coutinho P.M."/>
            <person name="Demir E."/>
            <person name="Dubchak I."/>
            <person name="Gentemann C."/>
            <person name="Eikrem W."/>
            <person name="Gready J.E."/>
            <person name="John U."/>
            <person name="Lanier W."/>
            <person name="Lindquist E.A."/>
            <person name="Lucas S."/>
            <person name="Mayer K.F."/>
            <person name="Moreau H."/>
            <person name="Not F."/>
            <person name="Otillar R."/>
            <person name="Panaud O."/>
            <person name="Pangilinan J."/>
            <person name="Paulsen I."/>
            <person name="Piegu B."/>
            <person name="Poliakov A."/>
            <person name="Robbens S."/>
            <person name="Schmutz J."/>
            <person name="Toulza E."/>
            <person name="Wyss T."/>
            <person name="Zelensky A."/>
            <person name="Zhou K."/>
            <person name="Armbrust E.V."/>
            <person name="Bhattacharya D."/>
            <person name="Goodenough U.W."/>
            <person name="Van de Peer Y."/>
            <person name="Grigoriev I.V."/>
        </authorList>
    </citation>
    <scope>NUCLEOTIDE SEQUENCE [LARGE SCALE GENOMIC DNA]</scope>
    <source>
        <strain evidence="3">RCC299 / NOUM17</strain>
    </source>
</reference>
<name>C1ED70_MICCC</name>
<dbReference type="RefSeq" id="XP_002504130.1">
    <property type="nucleotide sequence ID" value="XM_002504084.1"/>
</dbReference>
<keyword evidence="3" id="KW-1185">Reference proteome</keyword>
<dbReference type="PROSITE" id="PS50096">
    <property type="entry name" value="IQ"/>
    <property type="match status" value="1"/>
</dbReference>
<sequence>MPALDRPRREKKNGNSSKFSPDPPRKSKKKKAVPKQVTARKPRVSTNAAHLRRRSARPVSVNPSDHSEDPLWYLADLAAEIPGGVGSPPNRGGNLQTRENVDGRDVGERVRLTREAIALEVSRLDDLRRARLGLRDLRERRLSLVAGEGVRAEELLAAIARLEEAWRAFLARNEVRWSDQLRRDGESQVEARRRQRATEARVARLEGLAKSLARERADAAHASPVTPATGTRATNPIATFEGRECAPFSRTPPWKG</sequence>
<dbReference type="GeneID" id="8246308"/>
<dbReference type="InParanoid" id="C1ED70"/>
<organism evidence="2 3">
    <name type="scientific">Micromonas commoda (strain RCC299 / NOUM17 / CCMP2709)</name>
    <name type="common">Picoplanktonic green alga</name>
    <dbReference type="NCBI Taxonomy" id="296587"/>
    <lineage>
        <taxon>Eukaryota</taxon>
        <taxon>Viridiplantae</taxon>
        <taxon>Chlorophyta</taxon>
        <taxon>Mamiellophyceae</taxon>
        <taxon>Mamiellales</taxon>
        <taxon>Mamiellaceae</taxon>
        <taxon>Micromonas</taxon>
    </lineage>
</organism>
<dbReference type="AlphaFoldDB" id="C1ED70"/>
<feature type="region of interest" description="Disordered" evidence="1">
    <location>
        <begin position="1"/>
        <end position="66"/>
    </location>
</feature>
<accession>C1ED70</accession>
<gene>
    <name evidence="2" type="ORF">MICPUN_61026</name>
</gene>
<evidence type="ECO:0000256" key="1">
    <source>
        <dbReference type="SAM" id="MobiDB-lite"/>
    </source>
</evidence>
<evidence type="ECO:0000313" key="3">
    <source>
        <dbReference type="Proteomes" id="UP000002009"/>
    </source>
</evidence>